<organism evidence="4 6">
    <name type="scientific">Methanosarcina mazei</name>
    <name type="common">Methanosarcina frisia</name>
    <dbReference type="NCBI Taxonomy" id="2209"/>
    <lineage>
        <taxon>Archaea</taxon>
        <taxon>Methanobacteriati</taxon>
        <taxon>Methanobacteriota</taxon>
        <taxon>Stenosarchaea group</taxon>
        <taxon>Methanomicrobia</taxon>
        <taxon>Methanosarcinales</taxon>
        <taxon>Methanosarcinaceae</taxon>
        <taxon>Methanosarcina</taxon>
    </lineage>
</organism>
<evidence type="ECO:0000313" key="5">
    <source>
        <dbReference type="EMBL" id="QIB91577.1"/>
    </source>
</evidence>
<dbReference type="PANTHER" id="PTHR43774">
    <property type="entry name" value="PEPTIDE METHIONINE SULFOXIDE REDUCTASE"/>
    <property type="match status" value="1"/>
</dbReference>
<evidence type="ECO:0000313" key="6">
    <source>
        <dbReference type="Proteomes" id="UP000300067"/>
    </source>
</evidence>
<accession>A0A4P8QVG8</accession>
<dbReference type="EMBL" id="CP042908">
    <property type="protein sequence ID" value="QIB91577.1"/>
    <property type="molecule type" value="Genomic_DNA"/>
</dbReference>
<evidence type="ECO:0000313" key="4">
    <source>
        <dbReference type="EMBL" id="QCR15591.1"/>
    </source>
</evidence>
<protein>
    <recommendedName>
        <fullName evidence="2">Peptide methionine sulfoxide reductase MsrA</fullName>
        <shortName evidence="2">Protein-methionine-S-oxide reductase</shortName>
        <ecNumber evidence="2">1.8.4.11</ecNumber>
    </recommendedName>
    <alternativeName>
        <fullName evidence="2">Peptide-methionine (S)-S-oxide reductase</fullName>
        <shortName evidence="2">Peptide Met(O) reductase</shortName>
    </alternativeName>
</protein>
<reference evidence="4 6" key="1">
    <citation type="submission" date="2018-05" db="EMBL/GenBank/DDBJ databases">
        <title>Methanosarcina gilichinskyana sp. nov., a novel methanogenic archaeon isolated from Holocene permafrost, North East Russia.</title>
        <authorList>
            <person name="Oshurkova V."/>
            <person name="Meer M."/>
            <person name="Bochkareva O."/>
            <person name="Shcherbakova V."/>
        </authorList>
    </citation>
    <scope>NUCLEOTIDE SEQUENCE [LARGE SCALE GENOMIC DNA]</scope>
    <source>
        <strain evidence="4 6">JL01</strain>
    </source>
</reference>
<comment type="similarity">
    <text evidence="2">Belongs to the MsrA Met sulfoxide reductase family.</text>
</comment>
<evidence type="ECO:0000259" key="3">
    <source>
        <dbReference type="Pfam" id="PF01625"/>
    </source>
</evidence>
<gene>
    <name evidence="2 4" type="primary">msrA</name>
    <name evidence="4" type="ORF">DKM28_05535</name>
    <name evidence="5" type="ORF">FQU78_11460</name>
</gene>
<dbReference type="OrthoDB" id="7150at2157"/>
<evidence type="ECO:0000256" key="2">
    <source>
        <dbReference type="HAMAP-Rule" id="MF_01401"/>
    </source>
</evidence>
<evidence type="ECO:0000313" key="7">
    <source>
        <dbReference type="Proteomes" id="UP000467371"/>
    </source>
</evidence>
<dbReference type="Proteomes" id="UP000467371">
    <property type="component" value="Chromosome"/>
</dbReference>
<dbReference type="HAMAP" id="MF_01401">
    <property type="entry name" value="MsrA"/>
    <property type="match status" value="1"/>
</dbReference>
<comment type="catalytic activity">
    <reaction evidence="2">
        <text>L-methionyl-[protein] + [thioredoxin]-disulfide + H2O = L-methionyl-(S)-S-oxide-[protein] + [thioredoxin]-dithiol</text>
        <dbReference type="Rhea" id="RHEA:14217"/>
        <dbReference type="Rhea" id="RHEA-COMP:10698"/>
        <dbReference type="Rhea" id="RHEA-COMP:10700"/>
        <dbReference type="Rhea" id="RHEA-COMP:12313"/>
        <dbReference type="Rhea" id="RHEA-COMP:12315"/>
        <dbReference type="ChEBI" id="CHEBI:15377"/>
        <dbReference type="ChEBI" id="CHEBI:16044"/>
        <dbReference type="ChEBI" id="CHEBI:29950"/>
        <dbReference type="ChEBI" id="CHEBI:44120"/>
        <dbReference type="ChEBI" id="CHEBI:50058"/>
        <dbReference type="EC" id="1.8.4.11"/>
    </reaction>
</comment>
<keyword evidence="1 2" id="KW-0560">Oxidoreductase</keyword>
<dbReference type="AlphaFoldDB" id="A0A4P8QVG8"/>
<dbReference type="NCBIfam" id="TIGR00401">
    <property type="entry name" value="msrA"/>
    <property type="match status" value="1"/>
</dbReference>
<dbReference type="SUPFAM" id="SSF55068">
    <property type="entry name" value="Peptide methionine sulfoxide reductase"/>
    <property type="match status" value="1"/>
</dbReference>
<evidence type="ECO:0000256" key="1">
    <source>
        <dbReference type="ARBA" id="ARBA00023002"/>
    </source>
</evidence>
<name>A0A4P8QVG8_METMZ</name>
<sequence>MIYLKYNCPLTYLILLKLEGGKTVEEKTDAEQRNATSEEDTEIFENPGEGLEKATFAAGCFWGIEEAFRQIKGVVATAVGYSGGHFKRPTYEQVCTLDTGHAEAVRVIFDPEIVSYKTLLDVFWKIHDPTTKDRQGPDVGKQYRSVIFYHSDEQKAAALASKEELEKSGAFKNPVVTEIVPVSEFYMAEDYHQQYFEKKGFLQNIFRSFKK</sequence>
<dbReference type="InterPro" id="IPR036509">
    <property type="entry name" value="Met_Sox_Rdtase_MsrA_sf"/>
</dbReference>
<dbReference type="FunFam" id="3.30.1060.10:FF:000008">
    <property type="entry name" value="Peptide methionine sulfoxide reductase MsrA"/>
    <property type="match status" value="1"/>
</dbReference>
<dbReference type="Proteomes" id="UP000300067">
    <property type="component" value="Chromosome"/>
</dbReference>
<dbReference type="OMA" id="LFWESHD"/>
<comment type="function">
    <text evidence="2">Has an important function as a repair enzyme for proteins that have been inactivated by oxidation. Catalyzes the reversible oxidation-reduction of methionine sulfoxide in proteins to methionine.</text>
</comment>
<dbReference type="EMBL" id="CP029709">
    <property type="protein sequence ID" value="QCR15591.1"/>
    <property type="molecule type" value="Genomic_DNA"/>
</dbReference>
<dbReference type="SMR" id="A0A4P8QVG8"/>
<dbReference type="Gene3D" id="3.30.1060.10">
    <property type="entry name" value="Peptide methionine sulphoxide reductase MsrA"/>
    <property type="match status" value="1"/>
</dbReference>
<reference evidence="5 7" key="2">
    <citation type="journal article" date="2020" name="Environ. Microbiol. Rep.">
        <title>Redox cycling of Fe(II) and Fe(III) in magnetite accelerates aceticlastic methanogenesis by Methanosarcina mazei.</title>
        <authorList>
            <person name="Wang H."/>
            <person name="Byrne J.M."/>
            <person name="Liu P."/>
            <person name="Liu J."/>
            <person name="Dong X."/>
            <person name="Lu Y."/>
        </authorList>
    </citation>
    <scope>NUCLEOTIDE SEQUENCE [LARGE SCALE GENOMIC DNA]</scope>
    <source>
        <strain evidence="5">Zm-15</strain>
        <strain evidence="7">zm-15</strain>
    </source>
</reference>
<feature type="active site" evidence="2">
    <location>
        <position position="60"/>
    </location>
</feature>
<dbReference type="GO" id="GO:0008113">
    <property type="term" value="F:peptide-methionine (S)-S-oxide reductase activity"/>
    <property type="evidence" value="ECO:0007669"/>
    <property type="project" value="UniProtKB-UniRule"/>
</dbReference>
<feature type="domain" description="Peptide methionine sulphoxide reductase MsrA" evidence="3">
    <location>
        <begin position="53"/>
        <end position="199"/>
    </location>
</feature>
<proteinExistence type="inferred from homology"/>
<comment type="catalytic activity">
    <reaction evidence="2">
        <text>[thioredoxin]-disulfide + L-methionine + H2O = L-methionine (S)-S-oxide + [thioredoxin]-dithiol</text>
        <dbReference type="Rhea" id="RHEA:19993"/>
        <dbReference type="Rhea" id="RHEA-COMP:10698"/>
        <dbReference type="Rhea" id="RHEA-COMP:10700"/>
        <dbReference type="ChEBI" id="CHEBI:15377"/>
        <dbReference type="ChEBI" id="CHEBI:29950"/>
        <dbReference type="ChEBI" id="CHEBI:50058"/>
        <dbReference type="ChEBI" id="CHEBI:57844"/>
        <dbReference type="ChEBI" id="CHEBI:58772"/>
        <dbReference type="EC" id="1.8.4.11"/>
    </reaction>
</comment>
<dbReference type="Pfam" id="PF01625">
    <property type="entry name" value="PMSR"/>
    <property type="match status" value="1"/>
</dbReference>
<dbReference type="EC" id="1.8.4.11" evidence="2"/>
<dbReference type="PANTHER" id="PTHR43774:SF1">
    <property type="entry name" value="PEPTIDE METHIONINE SULFOXIDE REDUCTASE MSRA 2"/>
    <property type="match status" value="1"/>
</dbReference>
<dbReference type="InterPro" id="IPR002569">
    <property type="entry name" value="Met_Sox_Rdtase_MsrA_dom"/>
</dbReference>